<dbReference type="InterPro" id="IPR003959">
    <property type="entry name" value="ATPase_AAA_core"/>
</dbReference>
<dbReference type="GO" id="GO:0008233">
    <property type="term" value="F:peptidase activity"/>
    <property type="evidence" value="ECO:0007669"/>
    <property type="project" value="UniProtKB-KW"/>
</dbReference>
<accession>A0A9X3YNL8</accession>
<comment type="similarity">
    <text evidence="1">Belongs to the AAA ATPase family.</text>
</comment>
<evidence type="ECO:0000256" key="1">
    <source>
        <dbReference type="ARBA" id="ARBA00006914"/>
    </source>
</evidence>
<dbReference type="RefSeq" id="WP_263544091.1">
    <property type="nucleotide sequence ID" value="NZ_JAOVZO020000020.1"/>
</dbReference>
<dbReference type="Pfam" id="PF02617">
    <property type="entry name" value="ClpS"/>
    <property type="match status" value="1"/>
</dbReference>
<dbReference type="InterPro" id="IPR010603">
    <property type="entry name" value="Znf_CppX_C4"/>
</dbReference>
<dbReference type="SUPFAM" id="SSF52540">
    <property type="entry name" value="P-loop containing nucleoside triphosphate hydrolases"/>
    <property type="match status" value="1"/>
</dbReference>
<dbReference type="Gene3D" id="6.20.220.10">
    <property type="entry name" value="ClpX chaperone, C4-type zinc finger domain"/>
    <property type="match status" value="1"/>
</dbReference>
<sequence>MRASTTDVADVIVEVVSDDKTPSFFIAKTLRSIFGKTENDANQLSHAVQRHGKARLGPYLPSVAKTLCGAVQKYADAAGHPLRARIAPEDDALATPTRCSYCEREHAASRMMYAGRDSLICDACVLGCAQQLRTATPYRPHRHAHELLDWHYGGVPGADLVVVRRAFPWRMRVDLQRALEETMRECEASCHGVSWTDTHMELTAAMLLVERGNFARTLSPLQYEEIDVGGDAPVRCLLNALWLLRDGDTPITVLLTRRPRDETAGLTISIASPPGADSRAFADRLFARLVEAIEQAHSYRGKVLSLERETRFNGYAGGIAVHKLPSVARDAVVLPESTLQLLERNVVSFAAVRRRLIGLGQSGKKGLLFHGPPGTGKTHTVRWLAGCLPDHTTLLVAAQEICDIGEYFALARLLQPAIVVIEDADLIARERGRGGPGSEMLLNELMNEMDGLKPDAELFVILTTNRPQVLEAALAQRPGRIDQAIEFPLPDLADRRTLISLYRAELAAPDELIDAIARRTEGVSAAFMKELMRRIAQCVIERDDPSARGAIAEDIDRALGELALGRDGIGKGLLGIA</sequence>
<feature type="domain" description="AAA+ ATPase" evidence="4">
    <location>
        <begin position="363"/>
        <end position="491"/>
    </location>
</feature>
<dbReference type="Gene3D" id="3.40.50.300">
    <property type="entry name" value="P-loop containing nucleotide triphosphate hydrolases"/>
    <property type="match status" value="1"/>
</dbReference>
<evidence type="ECO:0000259" key="4">
    <source>
        <dbReference type="SMART" id="SM00382"/>
    </source>
</evidence>
<dbReference type="AlphaFoldDB" id="A0A9X3YNL8"/>
<dbReference type="SUPFAM" id="SSF54736">
    <property type="entry name" value="ClpS-like"/>
    <property type="match status" value="1"/>
</dbReference>
<dbReference type="Proteomes" id="UP001139971">
    <property type="component" value="Unassembled WGS sequence"/>
</dbReference>
<comment type="caution">
    <text evidence="6">The sequence shown here is derived from an EMBL/GenBank/DDBJ whole genome shotgun (WGS) entry which is preliminary data.</text>
</comment>
<evidence type="ECO:0000256" key="2">
    <source>
        <dbReference type="ARBA" id="ARBA00022741"/>
    </source>
</evidence>
<dbReference type="GO" id="GO:0016887">
    <property type="term" value="F:ATP hydrolysis activity"/>
    <property type="evidence" value="ECO:0007669"/>
    <property type="project" value="InterPro"/>
</dbReference>
<evidence type="ECO:0000259" key="5">
    <source>
        <dbReference type="SMART" id="SM00994"/>
    </source>
</evidence>
<dbReference type="InterPro" id="IPR003593">
    <property type="entry name" value="AAA+_ATPase"/>
</dbReference>
<gene>
    <name evidence="6" type="ORF">OD750_021170</name>
</gene>
<dbReference type="Gene3D" id="1.10.8.60">
    <property type="match status" value="1"/>
</dbReference>
<dbReference type="GO" id="GO:0030163">
    <property type="term" value="P:protein catabolic process"/>
    <property type="evidence" value="ECO:0007669"/>
    <property type="project" value="InterPro"/>
</dbReference>
<dbReference type="InterPro" id="IPR050221">
    <property type="entry name" value="26S_Proteasome_ATPase"/>
</dbReference>
<keyword evidence="2" id="KW-0547">Nucleotide-binding</keyword>
<dbReference type="InterPro" id="IPR027417">
    <property type="entry name" value="P-loop_NTPase"/>
</dbReference>
<keyword evidence="6" id="KW-0645">Protease</keyword>
<feature type="domain" description="ATP-dependent Clp protease ATP-binding subunit ClpX zinc ribbon" evidence="5">
    <location>
        <begin position="96"/>
        <end position="135"/>
    </location>
</feature>
<dbReference type="GO" id="GO:0005524">
    <property type="term" value="F:ATP binding"/>
    <property type="evidence" value="ECO:0007669"/>
    <property type="project" value="UniProtKB-KW"/>
</dbReference>
<dbReference type="InterPro" id="IPR014719">
    <property type="entry name" value="Ribosomal_bL12_C/ClpS-like"/>
</dbReference>
<dbReference type="Pfam" id="PF06689">
    <property type="entry name" value="zf-C4_ClpX"/>
    <property type="match status" value="1"/>
</dbReference>
<evidence type="ECO:0000256" key="3">
    <source>
        <dbReference type="ARBA" id="ARBA00022840"/>
    </source>
</evidence>
<keyword evidence="6" id="KW-0378">Hydrolase</keyword>
<name>A0A9X3YNL8_9GAMM</name>
<dbReference type="PANTHER" id="PTHR23073">
    <property type="entry name" value="26S PROTEASOME REGULATORY SUBUNIT"/>
    <property type="match status" value="1"/>
</dbReference>
<protein>
    <submittedName>
        <fullName evidence="6">ATP-dependent Clp protease adaptor ClpS</fullName>
    </submittedName>
</protein>
<dbReference type="Pfam" id="PF00004">
    <property type="entry name" value="AAA"/>
    <property type="match status" value="1"/>
</dbReference>
<reference evidence="6" key="1">
    <citation type="submission" date="2023-02" db="EMBL/GenBank/DDBJ databases">
        <title>Tahibacter soli sp. nov. isolated from soil.</title>
        <authorList>
            <person name="Baek J.H."/>
            <person name="Lee J.K."/>
            <person name="Choi D.G."/>
            <person name="Jeon C.O."/>
        </authorList>
    </citation>
    <scope>NUCLEOTIDE SEQUENCE</scope>
    <source>
        <strain evidence="6">BL</strain>
    </source>
</reference>
<dbReference type="GO" id="GO:0008270">
    <property type="term" value="F:zinc ion binding"/>
    <property type="evidence" value="ECO:0007669"/>
    <property type="project" value="InterPro"/>
</dbReference>
<dbReference type="EMBL" id="JAOVZO020000020">
    <property type="protein sequence ID" value="MDC8015064.1"/>
    <property type="molecule type" value="Genomic_DNA"/>
</dbReference>
<keyword evidence="3" id="KW-0067">ATP-binding</keyword>
<dbReference type="InterPro" id="IPR003769">
    <property type="entry name" value="ClpS_core"/>
</dbReference>
<evidence type="ECO:0000313" key="6">
    <source>
        <dbReference type="EMBL" id="MDC8015064.1"/>
    </source>
</evidence>
<dbReference type="GO" id="GO:0046983">
    <property type="term" value="F:protein dimerization activity"/>
    <property type="evidence" value="ECO:0007669"/>
    <property type="project" value="InterPro"/>
</dbReference>
<dbReference type="InterPro" id="IPR038366">
    <property type="entry name" value="Znf_CppX_C4_sf"/>
</dbReference>
<organism evidence="6 7">
    <name type="scientific">Tahibacter soli</name>
    <dbReference type="NCBI Taxonomy" id="2983605"/>
    <lineage>
        <taxon>Bacteria</taxon>
        <taxon>Pseudomonadati</taxon>
        <taxon>Pseudomonadota</taxon>
        <taxon>Gammaproteobacteria</taxon>
        <taxon>Lysobacterales</taxon>
        <taxon>Rhodanobacteraceae</taxon>
        <taxon>Tahibacter</taxon>
    </lineage>
</organism>
<dbReference type="Gene3D" id="3.30.1390.10">
    <property type="match status" value="1"/>
</dbReference>
<dbReference type="SMART" id="SM00382">
    <property type="entry name" value="AAA"/>
    <property type="match status" value="1"/>
</dbReference>
<evidence type="ECO:0000313" key="7">
    <source>
        <dbReference type="Proteomes" id="UP001139971"/>
    </source>
</evidence>
<keyword evidence="7" id="KW-1185">Reference proteome</keyword>
<dbReference type="SMART" id="SM00994">
    <property type="entry name" value="zf-C4_ClpX"/>
    <property type="match status" value="1"/>
</dbReference>
<proteinExistence type="inferred from homology"/>
<dbReference type="CDD" id="cd19481">
    <property type="entry name" value="RecA-like_protease"/>
    <property type="match status" value="1"/>
</dbReference>
<dbReference type="GO" id="GO:0006508">
    <property type="term" value="P:proteolysis"/>
    <property type="evidence" value="ECO:0007669"/>
    <property type="project" value="UniProtKB-KW"/>
</dbReference>